<dbReference type="AlphaFoldDB" id="B8HNP9"/>
<gene>
    <name evidence="3" type="ordered locus">Cyan7425_1407</name>
</gene>
<evidence type="ECO:0000256" key="2">
    <source>
        <dbReference type="SAM" id="SignalP"/>
    </source>
</evidence>
<feature type="region of interest" description="Disordered" evidence="1">
    <location>
        <begin position="77"/>
        <end position="140"/>
    </location>
</feature>
<dbReference type="eggNOG" id="ENOG50330HD">
    <property type="taxonomic scope" value="Bacteria"/>
</dbReference>
<name>B8HNP9_CYAP4</name>
<evidence type="ECO:0000256" key="1">
    <source>
        <dbReference type="SAM" id="MobiDB-lite"/>
    </source>
</evidence>
<feature type="chain" id="PRO_5002871081" description="Low temperature-induced protein" evidence="2">
    <location>
        <begin position="39"/>
        <end position="140"/>
    </location>
</feature>
<protein>
    <recommendedName>
        <fullName evidence="4">Low temperature-induced protein</fullName>
    </recommendedName>
</protein>
<dbReference type="STRING" id="395961.Cyan7425_1407"/>
<dbReference type="OrthoDB" id="460499at2"/>
<keyword evidence="2" id="KW-0732">Signal</keyword>
<dbReference type="HOGENOM" id="CLU_152443_0_0_3"/>
<feature type="compositionally biased region" description="Basic and acidic residues" evidence="1">
    <location>
        <begin position="123"/>
        <end position="140"/>
    </location>
</feature>
<accession>B8HNP9</accession>
<sequence>MKPVLISFMRFVGHSLRMLGIVSLSAFLLLSLSQPAFAVTSGQNNPSNLTKGEEDLSGILEQSREFMDSKGYFSTGKVQRESNRGVNEVQGAADLDKMKRPSNSQGKTVEKTAQKALENIQGKAEETADRLKNTSKDMSS</sequence>
<proteinExistence type="predicted"/>
<reference evidence="3" key="1">
    <citation type="submission" date="2009-01" db="EMBL/GenBank/DDBJ databases">
        <title>Complete sequence of chromosome Cyanothece sp. PCC 7425.</title>
        <authorList>
            <consortium name="US DOE Joint Genome Institute"/>
            <person name="Lucas S."/>
            <person name="Copeland A."/>
            <person name="Lapidus A."/>
            <person name="Glavina del Rio T."/>
            <person name="Dalin E."/>
            <person name="Tice H."/>
            <person name="Bruce D."/>
            <person name="Goodwin L."/>
            <person name="Pitluck S."/>
            <person name="Sims D."/>
            <person name="Meineke L."/>
            <person name="Brettin T."/>
            <person name="Detter J.C."/>
            <person name="Han C."/>
            <person name="Larimer F."/>
            <person name="Land M."/>
            <person name="Hauser L."/>
            <person name="Kyrpides N."/>
            <person name="Ovchinnikova G."/>
            <person name="Liberton M."/>
            <person name="Stoeckel J."/>
            <person name="Banerjee A."/>
            <person name="Singh A."/>
            <person name="Page L."/>
            <person name="Sato H."/>
            <person name="Zhao L."/>
            <person name="Sherman L."/>
            <person name="Pakrasi H."/>
            <person name="Richardson P."/>
        </authorList>
    </citation>
    <scope>NUCLEOTIDE SEQUENCE</scope>
    <source>
        <strain evidence="3">PCC 7425</strain>
    </source>
</reference>
<organism evidence="3">
    <name type="scientific">Cyanothece sp. (strain PCC 7425 / ATCC 29141)</name>
    <dbReference type="NCBI Taxonomy" id="395961"/>
    <lineage>
        <taxon>Bacteria</taxon>
        <taxon>Bacillati</taxon>
        <taxon>Cyanobacteriota</taxon>
        <taxon>Cyanophyceae</taxon>
        <taxon>Gomontiellales</taxon>
        <taxon>Cyanothecaceae</taxon>
        <taxon>Cyanothece</taxon>
    </lineage>
</organism>
<feature type="signal peptide" evidence="2">
    <location>
        <begin position="1"/>
        <end position="38"/>
    </location>
</feature>
<dbReference type="KEGG" id="cyn:Cyan7425_1407"/>
<evidence type="ECO:0008006" key="4">
    <source>
        <dbReference type="Google" id="ProtNLM"/>
    </source>
</evidence>
<dbReference type="EMBL" id="CP001344">
    <property type="protein sequence ID" value="ACL43780.1"/>
    <property type="molecule type" value="Genomic_DNA"/>
</dbReference>
<evidence type="ECO:0000313" key="3">
    <source>
        <dbReference type="EMBL" id="ACL43780.1"/>
    </source>
</evidence>